<dbReference type="Pfam" id="PF00617">
    <property type="entry name" value="RasGEF"/>
    <property type="match status" value="1"/>
</dbReference>
<proteinExistence type="predicted"/>
<sequence length="628" mass="71530">MSDVIVIQMKVQSVDTRIVLERQQVMAHKHIAIDTWLDALGMKDYEHAFTQYKGVEDRELYPVYTEVIVPLLIKGHVNRDFQLSDGPMVDPLYNDQIHFPVKGAFTMILEVLFQLSTVSTPQSPPAGANTPDYQFVNVSQERINHDLSIELQGDRSELKSWSWYHGSISRQRAESLVSKDGDFLSPRSSPYSSPSSSPGGSPNSRRKRTQRTGSQPLLSFDDGVSSGGNSRFRTHIDRCDSLPTIQLDRTTPPRQETTLPLPHYHQRAGSEPVLLPEHSHQITVNRNYLTLPKRMTPSNSDSNLSKPPPPKPSRIPSVKYKQKPKIEIRNKQLYDDDDGRDYSDYFQVRQEPNVNVTSLAKHLTKVDIDVLKVLEDSDLGLGVKSGLELITLPHGKQLRQDIIERFYCLKVFVMVVILTCNKPTDRARMLSQWIQVAMELRSFLGNLFGFTVVMEALLAPQIQRLKDTWLILRQNHTSSAFLFDTKLKSFFKSLSDGSGLLPVQDVCIPDVSPLVWLMERDLDNIMDYLPWETSDPNAGLDIMLTHLDTARLITAQCGLYRVTTNSIFQNFEPDLELIEMFKTEFHLRILWGFKGSNVNRKDRQHKFEQLLTVLSDRAEVPGDDGTEV</sequence>
<keyword evidence="5" id="KW-1185">Reference proteome</keyword>
<dbReference type="InterPro" id="IPR036860">
    <property type="entry name" value="SH2_dom_sf"/>
</dbReference>
<dbReference type="InterPro" id="IPR001895">
    <property type="entry name" value="RASGEF_cat_dom"/>
</dbReference>
<evidence type="ECO:0000313" key="4">
    <source>
        <dbReference type="EMBL" id="KAJ8321271.1"/>
    </source>
</evidence>
<dbReference type="Proteomes" id="UP001217089">
    <property type="component" value="Unassembled WGS sequence"/>
</dbReference>
<protein>
    <recommendedName>
        <fullName evidence="3">Ras-GEF domain-containing protein</fullName>
    </recommendedName>
</protein>
<reference evidence="4 5" key="1">
    <citation type="submission" date="2022-12" db="EMBL/GenBank/DDBJ databases">
        <title>Chromosome-level genome of Tegillarca granosa.</title>
        <authorList>
            <person name="Kim J."/>
        </authorList>
    </citation>
    <scope>NUCLEOTIDE SEQUENCE [LARGE SCALE GENOMIC DNA]</scope>
    <source>
        <strain evidence="4">Teg-2019</strain>
        <tissue evidence="4">Adductor muscle</tissue>
    </source>
</reference>
<evidence type="ECO:0000313" key="5">
    <source>
        <dbReference type="Proteomes" id="UP001217089"/>
    </source>
</evidence>
<feature type="region of interest" description="Disordered" evidence="2">
    <location>
        <begin position="290"/>
        <end position="320"/>
    </location>
</feature>
<dbReference type="SUPFAM" id="SSF48366">
    <property type="entry name" value="Ras GEF"/>
    <property type="match status" value="1"/>
</dbReference>
<dbReference type="PANTHER" id="PTHR14247:SF8">
    <property type="entry name" value="RAS-GEF DOMAIN-CONTAINING PROTEIN"/>
    <property type="match status" value="1"/>
</dbReference>
<organism evidence="4 5">
    <name type="scientific">Tegillarca granosa</name>
    <name type="common">Malaysian cockle</name>
    <name type="synonym">Anadara granosa</name>
    <dbReference type="NCBI Taxonomy" id="220873"/>
    <lineage>
        <taxon>Eukaryota</taxon>
        <taxon>Metazoa</taxon>
        <taxon>Spiralia</taxon>
        <taxon>Lophotrochozoa</taxon>
        <taxon>Mollusca</taxon>
        <taxon>Bivalvia</taxon>
        <taxon>Autobranchia</taxon>
        <taxon>Pteriomorphia</taxon>
        <taxon>Arcoida</taxon>
        <taxon>Arcoidea</taxon>
        <taxon>Arcidae</taxon>
        <taxon>Tegillarca</taxon>
    </lineage>
</organism>
<dbReference type="SMART" id="SM00147">
    <property type="entry name" value="RasGEF"/>
    <property type="match status" value="1"/>
</dbReference>
<dbReference type="Gene3D" id="1.10.840.10">
    <property type="entry name" value="Ras guanine-nucleotide exchange factors catalytic domain"/>
    <property type="match status" value="1"/>
</dbReference>
<dbReference type="InterPro" id="IPR036964">
    <property type="entry name" value="RASGEF_cat_dom_sf"/>
</dbReference>
<dbReference type="SUPFAM" id="SSF55550">
    <property type="entry name" value="SH2 domain"/>
    <property type="match status" value="1"/>
</dbReference>
<evidence type="ECO:0000259" key="3">
    <source>
        <dbReference type="PROSITE" id="PS50009"/>
    </source>
</evidence>
<accession>A0ABQ9FX18</accession>
<evidence type="ECO:0000256" key="2">
    <source>
        <dbReference type="SAM" id="MobiDB-lite"/>
    </source>
</evidence>
<evidence type="ECO:0000256" key="1">
    <source>
        <dbReference type="PROSITE-ProRule" id="PRU00168"/>
    </source>
</evidence>
<feature type="region of interest" description="Disordered" evidence="2">
    <location>
        <begin position="175"/>
        <end position="237"/>
    </location>
</feature>
<comment type="caution">
    <text evidence="4">The sequence shown here is derived from an EMBL/GenBank/DDBJ whole genome shotgun (WGS) entry which is preliminary data.</text>
</comment>
<dbReference type="InterPro" id="IPR051853">
    <property type="entry name" value="SH2-Ras-GEF_adapter"/>
</dbReference>
<keyword evidence="1" id="KW-0344">Guanine-nucleotide releasing factor</keyword>
<dbReference type="PROSITE" id="PS50009">
    <property type="entry name" value="RASGEF_CAT"/>
    <property type="match status" value="1"/>
</dbReference>
<dbReference type="InterPro" id="IPR023578">
    <property type="entry name" value="Ras_GEF_dom_sf"/>
</dbReference>
<dbReference type="PANTHER" id="PTHR14247">
    <property type="entry name" value="BREAST CANCER ANTI-ESTROGEN RESISTANCE PROTEIN 3 HOMOLOG-LIKE PROTEIN"/>
    <property type="match status" value="1"/>
</dbReference>
<name>A0ABQ9FX18_TEGGR</name>
<gene>
    <name evidence="4" type="ORF">KUTeg_001129</name>
</gene>
<dbReference type="Gene3D" id="3.30.505.10">
    <property type="entry name" value="SH2 domain"/>
    <property type="match status" value="1"/>
</dbReference>
<feature type="domain" description="Ras-GEF" evidence="3">
    <location>
        <begin position="355"/>
        <end position="621"/>
    </location>
</feature>
<dbReference type="EMBL" id="JARBDR010000107">
    <property type="protein sequence ID" value="KAJ8321271.1"/>
    <property type="molecule type" value="Genomic_DNA"/>
</dbReference>
<feature type="compositionally biased region" description="Low complexity" evidence="2">
    <location>
        <begin position="185"/>
        <end position="203"/>
    </location>
</feature>